<keyword evidence="2" id="KW-1185">Reference proteome</keyword>
<reference evidence="1" key="1">
    <citation type="journal article" date="2021" name="New Phytol.">
        <title>Evolutionary innovations through gain and loss of genes in the ectomycorrhizal Boletales.</title>
        <authorList>
            <person name="Wu G."/>
            <person name="Miyauchi S."/>
            <person name="Morin E."/>
            <person name="Kuo A."/>
            <person name="Drula E."/>
            <person name="Varga T."/>
            <person name="Kohler A."/>
            <person name="Feng B."/>
            <person name="Cao Y."/>
            <person name="Lipzen A."/>
            <person name="Daum C."/>
            <person name="Hundley H."/>
            <person name="Pangilinan J."/>
            <person name="Johnson J."/>
            <person name="Barry K."/>
            <person name="LaButti K."/>
            <person name="Ng V."/>
            <person name="Ahrendt S."/>
            <person name="Min B."/>
            <person name="Choi I.G."/>
            <person name="Park H."/>
            <person name="Plett J.M."/>
            <person name="Magnuson J."/>
            <person name="Spatafora J.W."/>
            <person name="Nagy L.G."/>
            <person name="Henrissat B."/>
            <person name="Grigoriev I.V."/>
            <person name="Yang Z.L."/>
            <person name="Xu J."/>
            <person name="Martin F.M."/>
        </authorList>
    </citation>
    <scope>NUCLEOTIDE SEQUENCE</scope>
    <source>
        <strain evidence="1">ATCC 28755</strain>
    </source>
</reference>
<feature type="non-terminal residue" evidence="1">
    <location>
        <position position="1"/>
    </location>
</feature>
<dbReference type="EMBL" id="MU268065">
    <property type="protein sequence ID" value="KAH7906132.1"/>
    <property type="molecule type" value="Genomic_DNA"/>
</dbReference>
<evidence type="ECO:0000313" key="2">
    <source>
        <dbReference type="Proteomes" id="UP000790377"/>
    </source>
</evidence>
<dbReference type="Proteomes" id="UP000790377">
    <property type="component" value="Unassembled WGS sequence"/>
</dbReference>
<sequence length="102" mass="11402">MGHSWGGMLAADYASSRPSSTRHTRAECAALKEQSMHQLPVLEGFPEDFRTVLHSMRGKARRQIRSTRTRTACTSSTMPGTHRACTTKPWPQELIDSFAIVQ</sequence>
<accession>A0ACB7ZZ56</accession>
<name>A0ACB7ZZ56_9AGAM</name>
<comment type="caution">
    <text evidence="1">The sequence shown here is derived from an EMBL/GenBank/DDBJ whole genome shotgun (WGS) entry which is preliminary data.</text>
</comment>
<gene>
    <name evidence="1" type="ORF">BJ138DRAFT_1072065</name>
</gene>
<organism evidence="1 2">
    <name type="scientific">Hygrophoropsis aurantiaca</name>
    <dbReference type="NCBI Taxonomy" id="72124"/>
    <lineage>
        <taxon>Eukaryota</taxon>
        <taxon>Fungi</taxon>
        <taxon>Dikarya</taxon>
        <taxon>Basidiomycota</taxon>
        <taxon>Agaricomycotina</taxon>
        <taxon>Agaricomycetes</taxon>
        <taxon>Agaricomycetidae</taxon>
        <taxon>Boletales</taxon>
        <taxon>Coniophorineae</taxon>
        <taxon>Hygrophoropsidaceae</taxon>
        <taxon>Hygrophoropsis</taxon>
    </lineage>
</organism>
<evidence type="ECO:0000313" key="1">
    <source>
        <dbReference type="EMBL" id="KAH7906132.1"/>
    </source>
</evidence>
<protein>
    <submittedName>
        <fullName evidence="1">Uncharacterized protein</fullName>
    </submittedName>
</protein>
<proteinExistence type="predicted"/>